<feature type="domain" description="FAS1" evidence="3">
    <location>
        <begin position="20"/>
        <end position="199"/>
    </location>
</feature>
<feature type="chain" id="PRO_5042044033" description="FAS1 domain-containing protein" evidence="2">
    <location>
        <begin position="19"/>
        <end position="830"/>
    </location>
</feature>
<dbReference type="PROSITE" id="PS50213">
    <property type="entry name" value="FAS1"/>
    <property type="match status" value="5"/>
</dbReference>
<dbReference type="SUPFAM" id="SSF82153">
    <property type="entry name" value="FAS1 domain"/>
    <property type="match status" value="5"/>
</dbReference>
<dbReference type="SMART" id="SM00554">
    <property type="entry name" value="FAS1"/>
    <property type="match status" value="5"/>
</dbReference>
<evidence type="ECO:0000313" key="5">
    <source>
        <dbReference type="Proteomes" id="UP001219933"/>
    </source>
</evidence>
<sequence length="830" mass="90154">MRPCAVWLLALVGATVHAASTNLLDSLAQMPEHSTFVHMLQRTRLVPTLNVLEEKANLTIFAPTNDAFAAEPHWEALLAESNQLVLALDDVEPHDNVAIAARQRLLYHMLNYTLSDIPRLSMHETLYFPARHSIHAPPTEDRGMLLGGAGQVIRLAKRRNAFSREDTYVGVDAHGRGGARVVAVHDVPGGTIMSIDRVVSVPPPLAQLVETSGVASIFSQLADDALSALSATPHLTLFLPKEGALGELSPLEHAYITGPSREAAEDRVKLLAWHASSLGTGDGRVAYAENLRAADTVLTTILGGRVNVSQHGSRIAIGGASVVSEDILMQNGVLHIVDKLHLPFGDLGLSLAKMLMALNATSFVREMERADLLHYINQDPHESDPEPITLIVPPNDALDDVENAHRRDTLLYHILPGMHTPESIRDGGLVDSALVPKSLGRAQPVPTWVSDAPALHSIAFGATSVVQGPIKAGNSLIYLVDDMLQPPSKLLRTMASFGTLSTFTAALVNSGYDRRLAERRGALLVPDDEAFRRLGLTAKYLALPSASSRADLDAVLRLHTLPLLYAGQVRPEWTEVQTSNGAVQIKRPPRSQMSIRVGQTAAKAVRENVLTDSGVIHVVDRVLLPTDFEMSVEKLLQGAEATIMPALVREAGFGWIFDDESKSRYVLLSPTDSSFAKLNLTALRQDTDALRNLVALHILPLESHVPLKLGDGDTYPSLLEGDYGTLALRRLPGDGYMIGIRGSRGIANEHHYAAICDIGWTTGVSDAVAGILVIDTVLYPYMPHWYNGYRWLAVLGTVSIAAVIAAACCILYYRRRTYERVSTTLEGEEE</sequence>
<dbReference type="Gene3D" id="2.30.180.10">
    <property type="entry name" value="FAS1 domain"/>
    <property type="match status" value="5"/>
</dbReference>
<keyword evidence="5" id="KW-1185">Reference proteome</keyword>
<gene>
    <name evidence="4" type="ORF">MCUN1_002920</name>
</gene>
<evidence type="ECO:0000256" key="2">
    <source>
        <dbReference type="SAM" id="SignalP"/>
    </source>
</evidence>
<dbReference type="GO" id="GO:0000329">
    <property type="term" value="C:fungal-type vacuole membrane"/>
    <property type="evidence" value="ECO:0007669"/>
    <property type="project" value="TreeGrafter"/>
</dbReference>
<keyword evidence="1" id="KW-0472">Membrane</keyword>
<dbReference type="GO" id="GO:0005615">
    <property type="term" value="C:extracellular space"/>
    <property type="evidence" value="ECO:0007669"/>
    <property type="project" value="TreeGrafter"/>
</dbReference>
<dbReference type="PANTHER" id="PTHR10900">
    <property type="entry name" value="PERIOSTIN-RELATED"/>
    <property type="match status" value="1"/>
</dbReference>
<dbReference type="AlphaFoldDB" id="A0AAF0EWY0"/>
<feature type="transmembrane region" description="Helical" evidence="1">
    <location>
        <begin position="791"/>
        <end position="813"/>
    </location>
</feature>
<dbReference type="InterPro" id="IPR000782">
    <property type="entry name" value="FAS1_domain"/>
</dbReference>
<protein>
    <recommendedName>
        <fullName evidence="3">FAS1 domain-containing protein</fullName>
    </recommendedName>
</protein>
<keyword evidence="1" id="KW-1133">Transmembrane helix</keyword>
<accession>A0AAF0EWY0</accession>
<feature type="domain" description="FAS1" evidence="3">
    <location>
        <begin position="628"/>
        <end position="772"/>
    </location>
</feature>
<dbReference type="GO" id="GO:0016236">
    <property type="term" value="P:macroautophagy"/>
    <property type="evidence" value="ECO:0007669"/>
    <property type="project" value="TreeGrafter"/>
</dbReference>
<dbReference type="InterPro" id="IPR036378">
    <property type="entry name" value="FAS1_dom_sf"/>
</dbReference>
<organism evidence="4 5">
    <name type="scientific">Malassezia cuniculi</name>
    <dbReference type="NCBI Taxonomy" id="948313"/>
    <lineage>
        <taxon>Eukaryota</taxon>
        <taxon>Fungi</taxon>
        <taxon>Dikarya</taxon>
        <taxon>Basidiomycota</taxon>
        <taxon>Ustilaginomycotina</taxon>
        <taxon>Malasseziomycetes</taxon>
        <taxon>Malasseziales</taxon>
        <taxon>Malasseziaceae</taxon>
        <taxon>Malassezia</taxon>
    </lineage>
</organism>
<keyword evidence="2" id="KW-0732">Signal</keyword>
<dbReference type="PANTHER" id="PTHR10900:SF77">
    <property type="entry name" value="FI19380P1"/>
    <property type="match status" value="1"/>
</dbReference>
<feature type="signal peptide" evidence="2">
    <location>
        <begin position="1"/>
        <end position="18"/>
    </location>
</feature>
<name>A0AAF0EWY0_9BASI</name>
<feature type="domain" description="FAS1" evidence="3">
    <location>
        <begin position="348"/>
        <end position="484"/>
    </location>
</feature>
<feature type="domain" description="FAS1" evidence="3">
    <location>
        <begin position="487"/>
        <end position="623"/>
    </location>
</feature>
<evidence type="ECO:0000313" key="4">
    <source>
        <dbReference type="EMBL" id="WFD36049.1"/>
    </source>
</evidence>
<feature type="domain" description="FAS1" evidence="3">
    <location>
        <begin position="202"/>
        <end position="341"/>
    </location>
</feature>
<dbReference type="Proteomes" id="UP001219933">
    <property type="component" value="Chromosome 4"/>
</dbReference>
<keyword evidence="1" id="KW-0812">Transmembrane</keyword>
<dbReference type="InterPro" id="IPR050904">
    <property type="entry name" value="Adhesion/Biosynth-related"/>
</dbReference>
<proteinExistence type="predicted"/>
<dbReference type="EMBL" id="CP119880">
    <property type="protein sequence ID" value="WFD36049.1"/>
    <property type="molecule type" value="Genomic_DNA"/>
</dbReference>
<dbReference type="Pfam" id="PF02469">
    <property type="entry name" value="Fasciclin"/>
    <property type="match status" value="4"/>
</dbReference>
<reference evidence="4" key="1">
    <citation type="submission" date="2023-03" db="EMBL/GenBank/DDBJ databases">
        <title>Mating type loci evolution in Malassezia.</title>
        <authorList>
            <person name="Coelho M.A."/>
        </authorList>
    </citation>
    <scope>NUCLEOTIDE SEQUENCE</scope>
    <source>
        <strain evidence="4">CBS 11721</strain>
    </source>
</reference>
<evidence type="ECO:0000256" key="1">
    <source>
        <dbReference type="SAM" id="Phobius"/>
    </source>
</evidence>
<evidence type="ECO:0000259" key="3">
    <source>
        <dbReference type="PROSITE" id="PS50213"/>
    </source>
</evidence>